<dbReference type="AlphaFoldDB" id="A0A1G6X2N8"/>
<dbReference type="GO" id="GO:0000976">
    <property type="term" value="F:transcription cis-regulatory region binding"/>
    <property type="evidence" value="ECO:0007669"/>
    <property type="project" value="TreeGrafter"/>
</dbReference>
<keyword evidence="1" id="KW-0805">Transcription regulation</keyword>
<keyword evidence="3" id="KW-0804">Transcription</keyword>
<dbReference type="CDD" id="cd06267">
    <property type="entry name" value="PBP1_LacI_sugar_binding-like"/>
    <property type="match status" value="1"/>
</dbReference>
<dbReference type="InterPro" id="IPR001761">
    <property type="entry name" value="Peripla_BP/Lac1_sug-bd_dom"/>
</dbReference>
<keyword evidence="6" id="KW-1185">Reference proteome</keyword>
<evidence type="ECO:0000256" key="2">
    <source>
        <dbReference type="ARBA" id="ARBA00023125"/>
    </source>
</evidence>
<dbReference type="SUPFAM" id="SSF53822">
    <property type="entry name" value="Periplasmic binding protein-like I"/>
    <property type="match status" value="1"/>
</dbReference>
<evidence type="ECO:0000256" key="1">
    <source>
        <dbReference type="ARBA" id="ARBA00023015"/>
    </source>
</evidence>
<dbReference type="Proteomes" id="UP000198748">
    <property type="component" value="Unassembled WGS sequence"/>
</dbReference>
<feature type="domain" description="HTH lacI-type" evidence="4">
    <location>
        <begin position="4"/>
        <end position="58"/>
    </location>
</feature>
<dbReference type="EMBL" id="FNAN01000002">
    <property type="protein sequence ID" value="SDD72329.1"/>
    <property type="molecule type" value="Genomic_DNA"/>
</dbReference>
<dbReference type="CDD" id="cd01392">
    <property type="entry name" value="HTH_LacI"/>
    <property type="match status" value="1"/>
</dbReference>
<evidence type="ECO:0000256" key="3">
    <source>
        <dbReference type="ARBA" id="ARBA00023163"/>
    </source>
</evidence>
<name>A0A1G6X2N8_9BACT</name>
<organism evidence="5 6">
    <name type="scientific">Dyadobacter soli</name>
    <dbReference type="NCBI Taxonomy" id="659014"/>
    <lineage>
        <taxon>Bacteria</taxon>
        <taxon>Pseudomonadati</taxon>
        <taxon>Bacteroidota</taxon>
        <taxon>Cytophagia</taxon>
        <taxon>Cytophagales</taxon>
        <taxon>Spirosomataceae</taxon>
        <taxon>Dyadobacter</taxon>
    </lineage>
</organism>
<dbReference type="RefSeq" id="WP_090146410.1">
    <property type="nucleotide sequence ID" value="NZ_FNAN01000002.1"/>
</dbReference>
<dbReference type="STRING" id="659014.SAMN04487996_10248"/>
<dbReference type="PANTHER" id="PTHR30146">
    <property type="entry name" value="LACI-RELATED TRANSCRIPTIONAL REPRESSOR"/>
    <property type="match status" value="1"/>
</dbReference>
<dbReference type="GO" id="GO:0003700">
    <property type="term" value="F:DNA-binding transcription factor activity"/>
    <property type="evidence" value="ECO:0007669"/>
    <property type="project" value="TreeGrafter"/>
</dbReference>
<dbReference type="Pfam" id="PF00356">
    <property type="entry name" value="LacI"/>
    <property type="match status" value="1"/>
</dbReference>
<dbReference type="InterPro" id="IPR010982">
    <property type="entry name" value="Lambda_DNA-bd_dom_sf"/>
</dbReference>
<dbReference type="Gene3D" id="3.40.50.2300">
    <property type="match status" value="2"/>
</dbReference>
<dbReference type="SUPFAM" id="SSF47413">
    <property type="entry name" value="lambda repressor-like DNA-binding domains"/>
    <property type="match status" value="1"/>
</dbReference>
<accession>A0A1G6X2N8</accession>
<evidence type="ECO:0000313" key="6">
    <source>
        <dbReference type="Proteomes" id="UP000198748"/>
    </source>
</evidence>
<dbReference type="SMART" id="SM00354">
    <property type="entry name" value="HTH_LACI"/>
    <property type="match status" value="1"/>
</dbReference>
<gene>
    <name evidence="5" type="ORF">SAMN04487996_10248</name>
</gene>
<dbReference type="PROSITE" id="PS50932">
    <property type="entry name" value="HTH_LACI_2"/>
    <property type="match status" value="1"/>
</dbReference>
<dbReference type="InterPro" id="IPR000843">
    <property type="entry name" value="HTH_LacI"/>
</dbReference>
<evidence type="ECO:0000313" key="5">
    <source>
        <dbReference type="EMBL" id="SDD72329.1"/>
    </source>
</evidence>
<keyword evidence="2" id="KW-0238">DNA-binding</keyword>
<dbReference type="OrthoDB" id="833520at2"/>
<proteinExistence type="predicted"/>
<reference evidence="6" key="1">
    <citation type="submission" date="2016-10" db="EMBL/GenBank/DDBJ databases">
        <authorList>
            <person name="Varghese N."/>
            <person name="Submissions S."/>
        </authorList>
    </citation>
    <scope>NUCLEOTIDE SEQUENCE [LARGE SCALE GENOMIC DNA]</scope>
    <source>
        <strain evidence="6">DSM 25329</strain>
    </source>
</reference>
<evidence type="ECO:0000259" key="4">
    <source>
        <dbReference type="PROSITE" id="PS50932"/>
    </source>
</evidence>
<protein>
    <submittedName>
        <fullName evidence="5">Transcriptional regulator, LacI family</fullName>
    </submittedName>
</protein>
<sequence length="334" mass="37500">MEDITLKTIATKLGISISTVSRALKNHPDIKETTRQAVYELAEQLDYEPNQLAFQLLNRRSNTIGVVVPKISYALYLQALPGMAEVAEKHGYQLLICQTDDSYEKEVRQIHSLLSSRTSGVVLSMSANTTNYDHLLKIQRKNVPLVLFNRDCEEITCSKVLIDNHQAAYEATSLLIAQGRRQIAFFRGPEHLQISRKRFEGYSQALSDHGIPLDPDIVRLAADQEKEAMIAAITELFDSGAQYDAILAYSDQIAQWALVLARQRGIRIPEELAIIGFYNEPTNELLDPPLISVSQPAYEMGVKAMELVFKELNSTRFAFERVVLESSLVLRGSS</sequence>
<dbReference type="Pfam" id="PF00532">
    <property type="entry name" value="Peripla_BP_1"/>
    <property type="match status" value="1"/>
</dbReference>
<dbReference type="Gene3D" id="1.10.260.40">
    <property type="entry name" value="lambda repressor-like DNA-binding domains"/>
    <property type="match status" value="1"/>
</dbReference>
<dbReference type="InterPro" id="IPR028082">
    <property type="entry name" value="Peripla_BP_I"/>
</dbReference>
<dbReference type="PANTHER" id="PTHR30146:SF109">
    <property type="entry name" value="HTH-TYPE TRANSCRIPTIONAL REGULATOR GALS"/>
    <property type="match status" value="1"/>
</dbReference>